<name>A0ABD2CG02_VESMC</name>
<organism evidence="2 3">
    <name type="scientific">Vespula maculifrons</name>
    <name type="common">Eastern yellow jacket</name>
    <name type="synonym">Wasp</name>
    <dbReference type="NCBI Taxonomy" id="7453"/>
    <lineage>
        <taxon>Eukaryota</taxon>
        <taxon>Metazoa</taxon>
        <taxon>Ecdysozoa</taxon>
        <taxon>Arthropoda</taxon>
        <taxon>Hexapoda</taxon>
        <taxon>Insecta</taxon>
        <taxon>Pterygota</taxon>
        <taxon>Neoptera</taxon>
        <taxon>Endopterygota</taxon>
        <taxon>Hymenoptera</taxon>
        <taxon>Apocrita</taxon>
        <taxon>Aculeata</taxon>
        <taxon>Vespoidea</taxon>
        <taxon>Vespidae</taxon>
        <taxon>Vespinae</taxon>
        <taxon>Vespula</taxon>
    </lineage>
</organism>
<protein>
    <submittedName>
        <fullName evidence="2">Uncharacterized protein</fullName>
    </submittedName>
</protein>
<keyword evidence="3" id="KW-1185">Reference proteome</keyword>
<comment type="caution">
    <text evidence="2">The sequence shown here is derived from an EMBL/GenBank/DDBJ whole genome shotgun (WGS) entry which is preliminary data.</text>
</comment>
<feature type="compositionally biased region" description="Basic residues" evidence="1">
    <location>
        <begin position="145"/>
        <end position="160"/>
    </location>
</feature>
<reference evidence="2 3" key="1">
    <citation type="journal article" date="2024" name="Ann. Entomol. Soc. Am.">
        <title>Genomic analyses of the southern and eastern yellowjacket wasps (Hymenoptera: Vespidae) reveal evolutionary signatures of social life.</title>
        <authorList>
            <person name="Catto M.A."/>
            <person name="Caine P.B."/>
            <person name="Orr S.E."/>
            <person name="Hunt B.G."/>
            <person name="Goodisman M.A.D."/>
        </authorList>
    </citation>
    <scope>NUCLEOTIDE SEQUENCE [LARGE SCALE GENOMIC DNA]</scope>
    <source>
        <strain evidence="2">232</strain>
        <tissue evidence="2">Head and thorax</tissue>
    </source>
</reference>
<dbReference type="EMBL" id="JAYRBN010000053">
    <property type="protein sequence ID" value="KAL2744008.1"/>
    <property type="molecule type" value="Genomic_DNA"/>
</dbReference>
<feature type="region of interest" description="Disordered" evidence="1">
    <location>
        <begin position="141"/>
        <end position="160"/>
    </location>
</feature>
<evidence type="ECO:0000313" key="3">
    <source>
        <dbReference type="Proteomes" id="UP001607303"/>
    </source>
</evidence>
<proteinExistence type="predicted"/>
<dbReference type="AlphaFoldDB" id="A0ABD2CG02"/>
<evidence type="ECO:0000256" key="1">
    <source>
        <dbReference type="SAM" id="MobiDB-lite"/>
    </source>
</evidence>
<sequence>MGLIDRIIIMENNQKLLKENLLRFFHGKVIKEYKDGVTTLIYAIRKSMWFITVIVLYKVRSCLMECGQNDDCHLIKLLSGNGVLLVYRDCRCHRLIKMRKNVRHKVVSSGLEPAFKARTYEVIIWQIKVHLPYLELNSEATSNERKKKKRKKERKKEKEK</sequence>
<evidence type="ECO:0000313" key="2">
    <source>
        <dbReference type="EMBL" id="KAL2744008.1"/>
    </source>
</evidence>
<accession>A0ABD2CG02</accession>
<gene>
    <name evidence="2" type="ORF">V1477_007884</name>
</gene>
<dbReference type="Proteomes" id="UP001607303">
    <property type="component" value="Unassembled WGS sequence"/>
</dbReference>